<feature type="compositionally biased region" description="Polar residues" evidence="1">
    <location>
        <begin position="81"/>
        <end position="95"/>
    </location>
</feature>
<reference evidence="3 4" key="1">
    <citation type="journal article" date="2007" name="Virology">
        <title>Sequence and annotation of the 314-kb MT325 and the 321-kb FR483 viruses that infect Chlorella Pbi.</title>
        <authorList>
            <person name="Fitzgerald L.A."/>
            <person name="Graves M.V."/>
            <person name="Li X."/>
            <person name="Feldblyum T."/>
            <person name="Hartigan J."/>
            <person name="Van Etten J.L."/>
        </authorList>
    </citation>
    <scope>NUCLEOTIDE SEQUENCE [LARGE SCALE GENOMIC DNA]</scope>
    <source>
        <strain evidence="3 4">FR483</strain>
    </source>
</reference>
<evidence type="ECO:0000256" key="1">
    <source>
        <dbReference type="SAM" id="MobiDB-lite"/>
    </source>
</evidence>
<sequence>MYFVVSSKTRCSLAVNSGIFPSSMLKLSELMIFLIFGTIFFRRAADAPDFTMPSSSRERMTPSLSSRTMFLRHLAMLGLRSRTSTTAPKSYSTKEPSARTPMFPA</sequence>
<evidence type="ECO:0000313" key="3">
    <source>
        <dbReference type="EMBL" id="ABT15708.1"/>
    </source>
</evidence>
<protein>
    <submittedName>
        <fullName evidence="3">Uncharacterized protein n423L</fullName>
    </submittedName>
</protein>
<dbReference type="Proteomes" id="UP000204095">
    <property type="component" value="Segment"/>
</dbReference>
<dbReference type="GeneID" id="5469701"/>
<name>A7J7C7_PBCVF</name>
<evidence type="ECO:0000256" key="2">
    <source>
        <dbReference type="SAM" id="Phobius"/>
    </source>
</evidence>
<keyword evidence="2" id="KW-0472">Membrane</keyword>
<keyword evidence="2" id="KW-0812">Transmembrane</keyword>
<feature type="region of interest" description="Disordered" evidence="1">
    <location>
        <begin position="80"/>
        <end position="105"/>
    </location>
</feature>
<organismHost>
    <name type="scientific">Paramecium bursaria</name>
    <dbReference type="NCBI Taxonomy" id="74790"/>
</organismHost>
<evidence type="ECO:0000313" key="4">
    <source>
        <dbReference type="Proteomes" id="UP000204095"/>
    </source>
</evidence>
<gene>
    <name evidence="3" type="primary">n423L</name>
    <name evidence="3" type="ORF">FR483_n423L</name>
</gene>
<dbReference type="EMBL" id="DQ890022">
    <property type="protein sequence ID" value="ABT15708.1"/>
    <property type="molecule type" value="Genomic_DNA"/>
</dbReference>
<dbReference type="OrthoDB" id="37912at10239"/>
<organism evidence="3 4">
    <name type="scientific">Paramecium bursaria Chlorella virus FR483</name>
    <name type="common">PBCV-FR483</name>
    <dbReference type="NCBI Taxonomy" id="399781"/>
    <lineage>
        <taxon>Viruses</taxon>
        <taxon>Varidnaviria</taxon>
        <taxon>Bamfordvirae</taxon>
        <taxon>Nucleocytoviricota</taxon>
        <taxon>Megaviricetes</taxon>
        <taxon>Algavirales</taxon>
        <taxon>Phycodnaviridae</taxon>
        <taxon>Chlorovirus</taxon>
        <taxon>Chlorovirus conductrix</taxon>
        <taxon>Paramecium bursaria Chlorella virus A1</taxon>
    </lineage>
</organism>
<keyword evidence="2" id="KW-1133">Transmembrane helix</keyword>
<feature type="transmembrane region" description="Helical" evidence="2">
    <location>
        <begin position="20"/>
        <end position="41"/>
    </location>
</feature>
<proteinExistence type="predicted"/>
<dbReference type="KEGG" id="vg:5469701"/>
<accession>A7J7C7</accession>
<dbReference type="RefSeq" id="YP_001426055.1">
    <property type="nucleotide sequence ID" value="NC_008603.1"/>
</dbReference>